<dbReference type="EMBL" id="FMWP01000096">
    <property type="protein sequence ID" value="SCZ98602.1"/>
    <property type="molecule type" value="Genomic_DNA"/>
</dbReference>
<sequence>MSVYTICIVASGRDYMDYRAAKVQVDAAREGGESKRDLNRWQLAVLDEENEQERMRRSA</sequence>
<evidence type="ECO:0000313" key="2">
    <source>
        <dbReference type="Proteomes" id="UP000249723"/>
    </source>
</evidence>
<accession>A0A2X0KWW4</accession>
<evidence type="ECO:0000313" key="1">
    <source>
        <dbReference type="EMBL" id="SCZ98602.1"/>
    </source>
</evidence>
<dbReference type="Proteomes" id="UP000249723">
    <property type="component" value="Unassembled WGS sequence"/>
</dbReference>
<keyword evidence="2" id="KW-1185">Reference proteome</keyword>
<proteinExistence type="predicted"/>
<gene>
    <name evidence="1" type="ORF">BZ3500_MVSOF-1268-A1-R1_CHR3-1G05492</name>
</gene>
<dbReference type="AlphaFoldDB" id="A0A2X0KWW4"/>
<name>A0A2X0KWW4_9BASI</name>
<dbReference type="OrthoDB" id="10380188at2759"/>
<protein>
    <submittedName>
        <fullName evidence="1">BZ3500_MvSof-1268-A1-R1_Chr3-1g05492 protein</fullName>
    </submittedName>
</protein>
<reference evidence="2" key="1">
    <citation type="submission" date="2016-10" db="EMBL/GenBank/DDBJ databases">
        <authorList>
            <person name="Jeantristanb JTB J.-T."/>
            <person name="Ricardo R."/>
        </authorList>
    </citation>
    <scope>NUCLEOTIDE SEQUENCE [LARGE SCALE GENOMIC DNA]</scope>
</reference>
<organism evidence="1 2">
    <name type="scientific">Microbotryum saponariae</name>
    <dbReference type="NCBI Taxonomy" id="289078"/>
    <lineage>
        <taxon>Eukaryota</taxon>
        <taxon>Fungi</taxon>
        <taxon>Dikarya</taxon>
        <taxon>Basidiomycota</taxon>
        <taxon>Pucciniomycotina</taxon>
        <taxon>Microbotryomycetes</taxon>
        <taxon>Microbotryales</taxon>
        <taxon>Microbotryaceae</taxon>
        <taxon>Microbotryum</taxon>
    </lineage>
</organism>